<evidence type="ECO:0000256" key="2">
    <source>
        <dbReference type="ARBA" id="ARBA00007246"/>
    </source>
</evidence>
<evidence type="ECO:0000259" key="13">
    <source>
        <dbReference type="Pfam" id="PF21687"/>
    </source>
</evidence>
<evidence type="ECO:0000256" key="3">
    <source>
        <dbReference type="ARBA" id="ARBA00022448"/>
    </source>
</evidence>
<keyword evidence="3 10" id="KW-0813">Transport</keyword>
<evidence type="ECO:0000256" key="8">
    <source>
        <dbReference type="ARBA" id="ARBA00022989"/>
    </source>
</evidence>
<comment type="subcellular location">
    <subcellularLocation>
        <location evidence="1 10">Cell inner membrane</location>
    </subcellularLocation>
</comment>
<name>A0A255Y6I2_9SPHN</name>
<evidence type="ECO:0000256" key="7">
    <source>
        <dbReference type="ARBA" id="ARBA00022927"/>
    </source>
</evidence>
<gene>
    <name evidence="14" type="ORF">CHU93_16530</name>
</gene>
<feature type="domain" description="T2SS protein K first SAM-like" evidence="13">
    <location>
        <begin position="90"/>
        <end position="199"/>
    </location>
</feature>
<dbReference type="OrthoDB" id="9788973at2"/>
<dbReference type="NCBIfam" id="NF037980">
    <property type="entry name" value="T2SS_GspK"/>
    <property type="match status" value="1"/>
</dbReference>
<dbReference type="Pfam" id="PF21687">
    <property type="entry name" value="T2SSK_1st"/>
    <property type="match status" value="1"/>
</dbReference>
<keyword evidence="4 10" id="KW-1003">Cell membrane</keyword>
<dbReference type="Pfam" id="PF03934">
    <property type="entry name" value="T2SSK"/>
    <property type="match status" value="1"/>
</dbReference>
<sequence length="310" mass="32602">MKQDEKGAALINVLVLVGIMAALSTSLFDRLRLARHLDASRAAIDAARSAALAAEPMIAARLPLPRLPAGPFRLDTPAGSARVQLAPGGNCLNLNSTASGPPGRTATRPLGVEQLARLLTLLEVPADEAARIASATADWIDMDQQPGNGGAEDAAYARAATPYRTASTLLAEVSEWRAIAGVTPEIHARAAPHLCALPETELSRLNINSLTPGDAPVLAAIANLPIATARDAIAARPATGWTSPDQFWTQPLLAGRQLPADVLRQIDVKDRFVRFSLATATPGLPLEASGLFDAGTRPARLLVRRWGPDT</sequence>
<dbReference type="PIRSF" id="PIRSF002786">
    <property type="entry name" value="XcpX"/>
    <property type="match status" value="1"/>
</dbReference>
<dbReference type="EMBL" id="NOXT01000126">
    <property type="protein sequence ID" value="OYQ24030.1"/>
    <property type="molecule type" value="Genomic_DNA"/>
</dbReference>
<evidence type="ECO:0000256" key="9">
    <source>
        <dbReference type="ARBA" id="ARBA00023136"/>
    </source>
</evidence>
<evidence type="ECO:0000256" key="6">
    <source>
        <dbReference type="ARBA" id="ARBA00022692"/>
    </source>
</evidence>
<comment type="similarity">
    <text evidence="2 10">Belongs to the GSP K family.</text>
</comment>
<dbReference type="InterPro" id="IPR049031">
    <property type="entry name" value="T2SSK_SAM-like_1st"/>
</dbReference>
<keyword evidence="8 11" id="KW-1133">Transmembrane helix</keyword>
<evidence type="ECO:0000256" key="1">
    <source>
        <dbReference type="ARBA" id="ARBA00004533"/>
    </source>
</evidence>
<dbReference type="Gene3D" id="1.10.40.60">
    <property type="entry name" value="EpsJ-like"/>
    <property type="match status" value="2"/>
</dbReference>
<dbReference type="RefSeq" id="WP_094475245.1">
    <property type="nucleotide sequence ID" value="NZ_NOXT01000126.1"/>
</dbReference>
<proteinExistence type="inferred from homology"/>
<dbReference type="InterPro" id="IPR005628">
    <property type="entry name" value="GspK"/>
</dbReference>
<evidence type="ECO:0000259" key="12">
    <source>
        <dbReference type="Pfam" id="PF03934"/>
    </source>
</evidence>
<dbReference type="PANTHER" id="PTHR38831:SF1">
    <property type="entry name" value="TYPE II SECRETION SYSTEM PROTEIN K-RELATED"/>
    <property type="match status" value="1"/>
</dbReference>
<evidence type="ECO:0000313" key="15">
    <source>
        <dbReference type="Proteomes" id="UP000216991"/>
    </source>
</evidence>
<dbReference type="PANTHER" id="PTHR38831">
    <property type="entry name" value="TYPE II SECRETION SYSTEM PROTEIN K"/>
    <property type="match status" value="1"/>
</dbReference>
<evidence type="ECO:0000313" key="14">
    <source>
        <dbReference type="EMBL" id="OYQ24030.1"/>
    </source>
</evidence>
<dbReference type="GO" id="GO:0009306">
    <property type="term" value="P:protein secretion"/>
    <property type="evidence" value="ECO:0007669"/>
    <property type="project" value="InterPro"/>
</dbReference>
<evidence type="ECO:0000256" key="5">
    <source>
        <dbReference type="ARBA" id="ARBA00022519"/>
    </source>
</evidence>
<evidence type="ECO:0000256" key="4">
    <source>
        <dbReference type="ARBA" id="ARBA00022475"/>
    </source>
</evidence>
<dbReference type="InterPro" id="IPR049179">
    <property type="entry name" value="T2SSK_SAM-like_2nd"/>
</dbReference>
<dbReference type="AlphaFoldDB" id="A0A255Y6I2"/>
<dbReference type="Proteomes" id="UP000216991">
    <property type="component" value="Unassembled WGS sequence"/>
</dbReference>
<evidence type="ECO:0000256" key="11">
    <source>
        <dbReference type="SAM" id="Phobius"/>
    </source>
</evidence>
<keyword evidence="6 11" id="KW-0812">Transmembrane</keyword>
<accession>A0A255Y6I2</accession>
<protein>
    <recommendedName>
        <fullName evidence="10">Type II secretion system protein K</fullName>
    </recommendedName>
</protein>
<keyword evidence="9 10" id="KW-0472">Membrane</keyword>
<feature type="domain" description="T2SS protein K second SAM-like" evidence="12">
    <location>
        <begin position="205"/>
        <end position="265"/>
    </location>
</feature>
<keyword evidence="5 10" id="KW-0997">Cell inner membrane</keyword>
<keyword evidence="15" id="KW-1185">Reference proteome</keyword>
<dbReference type="SUPFAM" id="SSF158544">
    <property type="entry name" value="GspK insert domain-like"/>
    <property type="match status" value="2"/>
</dbReference>
<reference evidence="14 15" key="1">
    <citation type="submission" date="2017-07" db="EMBL/GenBank/DDBJ databases">
        <title>Sandarakinorhabdus cyanobacteriorum sp. nov., a novel bacterium isolated from cyanobacterial aggregates in a eutrophic lake.</title>
        <authorList>
            <person name="Cai H."/>
        </authorList>
    </citation>
    <scope>NUCLEOTIDE SEQUENCE [LARGE SCALE GENOMIC DNA]</scope>
    <source>
        <strain evidence="14 15">TH057</strain>
    </source>
</reference>
<organism evidence="14 15">
    <name type="scientific">Sandarakinorhabdus cyanobacteriorum</name>
    <dbReference type="NCBI Taxonomy" id="1981098"/>
    <lineage>
        <taxon>Bacteria</taxon>
        <taxon>Pseudomonadati</taxon>
        <taxon>Pseudomonadota</taxon>
        <taxon>Alphaproteobacteria</taxon>
        <taxon>Sphingomonadales</taxon>
        <taxon>Sphingosinicellaceae</taxon>
        <taxon>Sandarakinorhabdus</taxon>
    </lineage>
</organism>
<dbReference type="GO" id="GO:0005886">
    <property type="term" value="C:plasma membrane"/>
    <property type="evidence" value="ECO:0007669"/>
    <property type="project" value="UniProtKB-SubCell"/>
</dbReference>
<dbReference type="InterPro" id="IPR038072">
    <property type="entry name" value="GspK_central_sf"/>
</dbReference>
<comment type="caution">
    <text evidence="14">The sequence shown here is derived from an EMBL/GenBank/DDBJ whole genome shotgun (WGS) entry which is preliminary data.</text>
</comment>
<keyword evidence="7" id="KW-0653">Protein transport</keyword>
<evidence type="ECO:0000256" key="10">
    <source>
        <dbReference type="PIRNR" id="PIRNR002786"/>
    </source>
</evidence>
<feature type="transmembrane region" description="Helical" evidence="11">
    <location>
        <begin position="7"/>
        <end position="28"/>
    </location>
</feature>